<dbReference type="KEGG" id="aplc:110979483"/>
<reference evidence="2" key="1">
    <citation type="submission" date="2025-08" db="UniProtKB">
        <authorList>
            <consortium name="RefSeq"/>
        </authorList>
    </citation>
    <scope>IDENTIFICATION</scope>
</reference>
<dbReference type="OMA" id="RILIWCT"/>
<name>A0A8B7YEK0_ACAPL</name>
<dbReference type="PANTHER" id="PTHR48312">
    <property type="match status" value="1"/>
</dbReference>
<dbReference type="SUPFAM" id="SSF52540">
    <property type="entry name" value="P-loop containing nucleoside triphosphate hydrolases"/>
    <property type="match status" value="1"/>
</dbReference>
<evidence type="ECO:0000313" key="1">
    <source>
        <dbReference type="Proteomes" id="UP000694845"/>
    </source>
</evidence>
<proteinExistence type="predicted"/>
<dbReference type="Pfam" id="PF19798">
    <property type="entry name" value="Sulfotransfer_5"/>
    <property type="match status" value="1"/>
</dbReference>
<dbReference type="GeneID" id="110979483"/>
<dbReference type="Proteomes" id="UP000694845">
    <property type="component" value="Unplaced"/>
</dbReference>
<evidence type="ECO:0000313" key="2">
    <source>
        <dbReference type="RefSeq" id="XP_022091007.1"/>
    </source>
</evidence>
<organism evidence="1 2">
    <name type="scientific">Acanthaster planci</name>
    <name type="common">Crown-of-thorns starfish</name>
    <dbReference type="NCBI Taxonomy" id="133434"/>
    <lineage>
        <taxon>Eukaryota</taxon>
        <taxon>Metazoa</taxon>
        <taxon>Echinodermata</taxon>
        <taxon>Eleutherozoa</taxon>
        <taxon>Asterozoa</taxon>
        <taxon>Asteroidea</taxon>
        <taxon>Valvatacea</taxon>
        <taxon>Valvatida</taxon>
        <taxon>Acanthasteridae</taxon>
        <taxon>Acanthaster</taxon>
    </lineage>
</organism>
<dbReference type="Gene3D" id="3.40.50.300">
    <property type="entry name" value="P-loop containing nucleotide triphosphate hydrolases"/>
    <property type="match status" value="1"/>
</dbReference>
<dbReference type="InterPro" id="IPR027417">
    <property type="entry name" value="P-loop_NTPase"/>
</dbReference>
<dbReference type="RefSeq" id="XP_022091007.1">
    <property type="nucleotide sequence ID" value="XM_022235315.1"/>
</dbReference>
<dbReference type="AlphaFoldDB" id="A0A8B7YEK0"/>
<sequence>MHGTFKEKVDRQDLTMAGEHTEQVRILIWCTARSLSTVLARSLSQYPASQCLLELFGAAANFGPDRRFPETELLQPRLSFKFVKELYEQPWAGKSLVLGKELSYVMIGKQDMIPEGYQHVFLIRNPQKSVKSLEDRMSKVAYKKKKEFYLGLNQFKNLSEMHQHVTKTLGKKALVLDADDLKSNPSEMLQCLCTAVGLQFTDKLLEWDKVSGVPGNWMVNEKQWEDHERVGWFDRLLESTGFNPLETDPRVCPSEGQPSPHFKQMIAEALPYYQELYQLRIKPQQS</sequence>
<keyword evidence="1" id="KW-1185">Reference proteome</keyword>
<dbReference type="OrthoDB" id="416710at2759"/>
<dbReference type="PANTHER" id="PTHR48312:SF1">
    <property type="entry name" value="SULFOTRANSFERASE"/>
    <property type="match status" value="1"/>
</dbReference>
<accession>A0A8B7YEK0</accession>
<gene>
    <name evidence="2" type="primary">LOC110979483</name>
</gene>
<protein>
    <submittedName>
        <fullName evidence="2">Uncharacterized protein LOC110979483</fullName>
    </submittedName>
</protein>